<proteinExistence type="predicted"/>
<reference evidence="1" key="1">
    <citation type="submission" date="2018-07" db="EMBL/GenBank/DDBJ databases">
        <authorList>
            <consortium name="PulseNet: The National Subtyping Network for Foodborne Disease Surveillance"/>
            <person name="Tarr C.L."/>
            <person name="Trees E."/>
            <person name="Katz L.S."/>
            <person name="Carleton-Romer H.A."/>
            <person name="Stroika S."/>
            <person name="Kucerova Z."/>
            <person name="Roache K.F."/>
            <person name="Sabol A.L."/>
            <person name="Besser J."/>
            <person name="Gerner-Smidt P."/>
        </authorList>
    </citation>
    <scope>NUCLEOTIDE SEQUENCE</scope>
    <source>
        <strain evidence="1">PNUSAS038635</strain>
    </source>
</reference>
<organism evidence="1">
    <name type="scientific">Salmonella enterica</name>
    <name type="common">Salmonella choleraesuis</name>
    <dbReference type="NCBI Taxonomy" id="28901"/>
    <lineage>
        <taxon>Bacteria</taxon>
        <taxon>Pseudomonadati</taxon>
        <taxon>Pseudomonadota</taxon>
        <taxon>Gammaproteobacteria</taxon>
        <taxon>Enterobacterales</taxon>
        <taxon>Enterobacteriaceae</taxon>
        <taxon>Salmonella</taxon>
    </lineage>
</organism>
<comment type="caution">
    <text evidence="1">The sequence shown here is derived from an EMBL/GenBank/DDBJ whole genome shotgun (WGS) entry which is preliminary data.</text>
</comment>
<evidence type="ECO:0000313" key="1">
    <source>
        <dbReference type="EMBL" id="ECS8683794.1"/>
    </source>
</evidence>
<protein>
    <submittedName>
        <fullName evidence="1">Uncharacterized protein</fullName>
    </submittedName>
</protein>
<dbReference type="Pfam" id="PF03090">
    <property type="entry name" value="Replicase"/>
    <property type="match status" value="1"/>
</dbReference>
<name>A0A5Z8J1S6_SALER</name>
<dbReference type="AlphaFoldDB" id="A0A5Z8J1S6"/>
<dbReference type="Gene3D" id="1.10.340.50">
    <property type="match status" value="1"/>
</dbReference>
<sequence>MFKIENNKDILKSQMPLKPYATNDLEFGLTIQNKNKALDMLYLQVNHPLYLHTMIFDLDKENCFYEFENAHLPIPSFITKSPDSGRCHYGYMLNAPITSTEKSRQKPVKFARALYYNMATRLGADLGYAGLITKNPLNPHWSPYWSDADLYELNDLADCFDDLEDPKKRENTELAFGRNVEIFDTQRQWAYKNVLKYKNESSFDAFYKELLLKCETFNSFANYNNLLPYKELVSTAKSIAKFCWKEFSNEKLHDIQSKKQKARRSKRTEKQKLHTKTLLEKAIMINEE</sequence>
<gene>
    <name evidence="1" type="ORF">DHT86_23250</name>
</gene>
<accession>A0A5Z8J1S6</accession>
<dbReference type="InterPro" id="IPR004322">
    <property type="entry name" value="Plasmid_replicase_bac"/>
</dbReference>
<dbReference type="EMBL" id="AAKKZF010000078">
    <property type="protein sequence ID" value="ECS8683794.1"/>
    <property type="molecule type" value="Genomic_DNA"/>
</dbReference>